<dbReference type="PANTHER" id="PTHR34819:SF3">
    <property type="entry name" value="CELL SURFACE PROTEIN"/>
    <property type="match status" value="1"/>
</dbReference>
<gene>
    <name evidence="3" type="ORF">QLS65_05525</name>
</gene>
<feature type="domain" description="DUF11" evidence="2">
    <location>
        <begin position="720"/>
        <end position="831"/>
    </location>
</feature>
<feature type="domain" description="DUF11" evidence="2">
    <location>
        <begin position="840"/>
        <end position="951"/>
    </location>
</feature>
<feature type="domain" description="DUF11" evidence="2">
    <location>
        <begin position="600"/>
        <end position="711"/>
    </location>
</feature>
<feature type="region of interest" description="Disordered" evidence="1">
    <location>
        <begin position="694"/>
        <end position="729"/>
    </location>
</feature>
<dbReference type="InterPro" id="IPR001434">
    <property type="entry name" value="OmcB-like_DUF11"/>
</dbReference>
<evidence type="ECO:0000259" key="2">
    <source>
        <dbReference type="Pfam" id="PF01345"/>
    </source>
</evidence>
<dbReference type="EMBL" id="JASCRZ010000001">
    <property type="protein sequence ID" value="MDI5894342.1"/>
    <property type="molecule type" value="Genomic_DNA"/>
</dbReference>
<proteinExistence type="predicted"/>
<protein>
    <recommendedName>
        <fullName evidence="2">DUF11 domain-containing protein</fullName>
    </recommendedName>
</protein>
<dbReference type="InterPro" id="IPR051172">
    <property type="entry name" value="Chlamydia_OmcB"/>
</dbReference>
<feature type="compositionally biased region" description="Polar residues" evidence="1">
    <location>
        <begin position="326"/>
        <end position="338"/>
    </location>
</feature>
<name>A0ABT6V7Y5_9FLAO</name>
<dbReference type="PANTHER" id="PTHR34819">
    <property type="entry name" value="LARGE CYSTEINE-RICH PERIPLASMIC PROTEIN OMCB"/>
    <property type="match status" value="1"/>
</dbReference>
<reference evidence="3 4" key="1">
    <citation type="submission" date="2023-04" db="EMBL/GenBank/DDBJ databases">
        <title>Two novel species of Flavobacterium.</title>
        <authorList>
            <person name="Liu Q."/>
            <person name="Xin Y.-H."/>
        </authorList>
    </citation>
    <scope>NUCLEOTIDE SEQUENCE [LARGE SCALE GENOMIC DNA]</scope>
    <source>
        <strain evidence="3 4">LB1P51</strain>
    </source>
</reference>
<feature type="region of interest" description="Disordered" evidence="1">
    <location>
        <begin position="233"/>
        <end position="351"/>
    </location>
</feature>
<dbReference type="Proteomes" id="UP001243403">
    <property type="component" value="Unassembled WGS sequence"/>
</dbReference>
<keyword evidence="4" id="KW-1185">Reference proteome</keyword>
<evidence type="ECO:0000256" key="1">
    <source>
        <dbReference type="SAM" id="MobiDB-lite"/>
    </source>
</evidence>
<dbReference type="NCBIfam" id="TIGR01451">
    <property type="entry name" value="B_ant_repeat"/>
    <property type="match status" value="4"/>
</dbReference>
<dbReference type="Gene3D" id="2.60.40.1170">
    <property type="entry name" value="Mu homology domain, subdomain B"/>
    <property type="match status" value="4"/>
</dbReference>
<dbReference type="Gene3D" id="4.10.1080.10">
    <property type="entry name" value="TSP type-3 repeat"/>
    <property type="match status" value="1"/>
</dbReference>
<feature type="domain" description="DUF11" evidence="2">
    <location>
        <begin position="480"/>
        <end position="591"/>
    </location>
</feature>
<sequence>MKNFTNLKFLKIKYFDKIVVLIFIFFYNFGISQNFQNVAITGVISGSGTNNALFSATSPTIPLLARVRAERIAGPQAGTFTQNGDNIVYTHGAGGTGIPNNKSRIRFTFLRADGITTIPLDDFRFVINDIDGPNNEALATDCGASVRFAGTADPTRLVIDKTPPDLNATGTANESGTAPSRVMFEFNDVSSIEFDNYANSGFLKEFDMNQNNFAITLPLYSVCLQDSDGDGKNDAIDLDDDNDGILDSVEAGGNNPNGDQDGDGLPNYLDTTNNSGQSPTYTANADGSVTNYTDADGDGFPDIYESSSDSDPLPNHLDLDSDNDGCSDSNEYYNSSTADGGGGQYGSGADPAPTNANGTVIGASYSGTYTNVITVGNVITVQPANQVTFFNGNAAFSVTISFSGTIQYQWQESTNGGTVWSNISDTGIYSGTATSSLNLTGVTLTQNGYDYRVIITKSDYVCGNVVSTSADLIVNPQSNVGITKTSSSATPNVGSNVTFTLTASNVGPSSATGVSVTDALPAGYTFVSSTASTGTYTSGTGVWTVGTLANGSSATLSITATVNATGSYANTATITVNESDPTPGNNSATSTPVPVPQSNVGITKTSSSATPNVGSNVTFTLTASNAGPSAATGVSVTDVLPAGYSFVSATTATGTYSSGTGVWAIGSLSNGSSATLSITATVNATGSYANTATITANESDPTPGNNSATSTPVPVPQSNVGITKTSSSATPNVGSNVTFTLTASNAGPSAATGVSVTDVLPAGYSFVSATTATGTYSSGTGVWAIGSLSNGSSATLSITATVNATGSYANTATITANESDPTPGNNSATSTPVPVPQSNVSVAKTVDNPTPNVGSNVIFTLTASNVGPSSATGVSVTDALPAGYTFVSSTASTGTYTSGTGVWTVGTLANGASATLDITATVNATGSYANTATITANEADPTPGNNTATSTPVPVDVIDAVNDGPTFVATAKTPKIILNVTDNDTLNTILVTVANTDVTPITTGPLSIDIDGNLTLAANTVSGTYLITYQLCEFGASPLNCDTATATVVVQNPLIGVNDGPITVTTANIPKIVLNVTTNDTLHGDLVTDTNTNVTPLTSGPLSVASNGDLTLRDNTPSGTYNLTYEICEVGANPVNCNTATATIVVLNSIVANPDVTGGLPGAVTGSVLGNDTLSGIPPINPTDVILTTTISNPALTLNPDGSITIALGTPAGPQTLEYQICEIDSSPANCSTSTVTVNVFEAAVDAIVDDFTAVAYVGGNGGVTTSVLNNDTLNGAILNPADVTLTLVGIAPVGFVLNNDGTITVPSALTSGTYMVFYQICEVINPTNCDTANAKILISNQINAFDDIFATQVPSTTTASSVGNVLIDNTNGADTLNGIAVTAANTDVTPITTGPLSIDVDGMLTLAANTVSGTYTIIYQLCESGADPINCTNATATVVVLNPIDAVADGPITVNTGVNPKVVLNVTANDTLNGELVKPTNTDVTPITTGPLSIDANGVLTLASNTQSGSYTIIYQLCEVNPSNGLNVIPSNCTNGTVTVVVANAIVAANDTPAAVTTGDSTPSVLVNDSLDANPVVIGTNAGEVTLAGVTVPAGLTLNADGTITVNANTPSGTY</sequence>
<feature type="non-terminal residue" evidence="3">
    <location>
        <position position="1616"/>
    </location>
</feature>
<feature type="region of interest" description="Disordered" evidence="1">
    <location>
        <begin position="814"/>
        <end position="836"/>
    </location>
</feature>
<comment type="caution">
    <text evidence="3">The sequence shown here is derived from an EMBL/GenBank/DDBJ whole genome shotgun (WGS) entry which is preliminary data.</text>
</comment>
<feature type="compositionally biased region" description="Polar residues" evidence="1">
    <location>
        <begin position="269"/>
        <end position="293"/>
    </location>
</feature>
<accession>A0ABT6V7Y5</accession>
<dbReference type="SUPFAM" id="SSF103647">
    <property type="entry name" value="TSP type-3 repeat"/>
    <property type="match status" value="1"/>
</dbReference>
<dbReference type="InterPro" id="IPR028974">
    <property type="entry name" value="TSP_type-3_rpt"/>
</dbReference>
<evidence type="ECO:0000313" key="4">
    <source>
        <dbReference type="Proteomes" id="UP001243403"/>
    </source>
</evidence>
<organism evidence="3 4">
    <name type="scientific">Flavobacterium algoritolerans</name>
    <dbReference type="NCBI Taxonomy" id="3041254"/>
    <lineage>
        <taxon>Bacteria</taxon>
        <taxon>Pseudomonadati</taxon>
        <taxon>Bacteroidota</taxon>
        <taxon>Flavobacteriia</taxon>
        <taxon>Flavobacteriales</taxon>
        <taxon>Flavobacteriaceae</taxon>
        <taxon>Flavobacterium</taxon>
    </lineage>
</organism>
<dbReference type="Pfam" id="PF01345">
    <property type="entry name" value="DUF11"/>
    <property type="match status" value="4"/>
</dbReference>
<evidence type="ECO:0000313" key="3">
    <source>
        <dbReference type="EMBL" id="MDI5894342.1"/>
    </source>
</evidence>
<dbReference type="InterPro" id="IPR047589">
    <property type="entry name" value="DUF11_rpt"/>
</dbReference>